<dbReference type="SUPFAM" id="SSF55874">
    <property type="entry name" value="ATPase domain of HSP90 chaperone/DNA topoisomerase II/histidine kinase"/>
    <property type="match status" value="1"/>
</dbReference>
<dbReference type="InterPro" id="IPR036890">
    <property type="entry name" value="HATPase_C_sf"/>
</dbReference>
<dbReference type="PANTHER" id="PTHR43065:SF10">
    <property type="entry name" value="PEROXIDE STRESS-ACTIVATED HISTIDINE KINASE MAK3"/>
    <property type="match status" value="1"/>
</dbReference>
<dbReference type="CDD" id="cd00130">
    <property type="entry name" value="PAS"/>
    <property type="match status" value="1"/>
</dbReference>
<evidence type="ECO:0000313" key="8">
    <source>
        <dbReference type="EMBL" id="QVV89576.1"/>
    </source>
</evidence>
<dbReference type="GO" id="GO:0005524">
    <property type="term" value="F:ATP binding"/>
    <property type="evidence" value="ECO:0007669"/>
    <property type="project" value="UniProtKB-KW"/>
</dbReference>
<dbReference type="InterPro" id="IPR003594">
    <property type="entry name" value="HATPase_dom"/>
</dbReference>
<dbReference type="GeneID" id="65096192"/>
<keyword evidence="5" id="KW-0067">ATP-binding</keyword>
<dbReference type="InterPro" id="IPR005467">
    <property type="entry name" value="His_kinase_dom"/>
</dbReference>
<dbReference type="InterPro" id="IPR000014">
    <property type="entry name" value="PAS"/>
</dbReference>
<evidence type="ECO:0000313" key="9">
    <source>
        <dbReference type="Proteomes" id="UP000680656"/>
    </source>
</evidence>
<evidence type="ECO:0000256" key="6">
    <source>
        <dbReference type="ARBA" id="ARBA00023012"/>
    </source>
</evidence>
<dbReference type="Pfam" id="PF00989">
    <property type="entry name" value="PAS"/>
    <property type="match status" value="1"/>
</dbReference>
<accession>A0A8E7B1Y8</accession>
<keyword evidence="3" id="KW-0547">Nucleotide-binding</keyword>
<evidence type="ECO:0000256" key="3">
    <source>
        <dbReference type="ARBA" id="ARBA00022741"/>
    </source>
</evidence>
<keyword evidence="4 8" id="KW-0418">Kinase</keyword>
<keyword evidence="1" id="KW-0597">Phosphoprotein</keyword>
<name>A0A8E7B1Y8_9EURY</name>
<evidence type="ECO:0000256" key="5">
    <source>
        <dbReference type="ARBA" id="ARBA00022840"/>
    </source>
</evidence>
<dbReference type="PRINTS" id="PR00344">
    <property type="entry name" value="BCTRLSENSOR"/>
</dbReference>
<dbReference type="GO" id="GO:0000160">
    <property type="term" value="P:phosphorelay signal transduction system"/>
    <property type="evidence" value="ECO:0007669"/>
    <property type="project" value="UniProtKB-KW"/>
</dbReference>
<dbReference type="GO" id="GO:0016301">
    <property type="term" value="F:kinase activity"/>
    <property type="evidence" value="ECO:0007669"/>
    <property type="project" value="UniProtKB-KW"/>
</dbReference>
<dbReference type="Gene3D" id="3.30.565.10">
    <property type="entry name" value="Histidine kinase-like ATPase, C-terminal domain"/>
    <property type="match status" value="1"/>
</dbReference>
<sequence>MWPVMWDERKRSVILNLNVLPVGICTIRKDYTISLWNRTLEIWTGISQDDAMDKPLEVVVPQFANPLEKARLKVVLQGGGPVILSSRFHPRIFPLKDENQNEGKYQRTSISLFELPDSEVRVMIAVEDVTAITEQVLKYRQIKDQIAYELEEKKKTERALSMALSKLNTLSSITRHDLNNILTAFEGYLTFSIQENPGGKVQQYLEKMKEAADVMKRHISFAKDYQEMGNALPTWFAVETLVRSSGLGPVFQQITIKSDVENLEILADPLIVKAIYNLLENAVRHGEHTSTISISYKKADDGIVLLIEDDGKGIPTNIKGRIFNKGFGSNTGLGLFLTREILGITGMQIIETGVEGKGARFEIRVPEGHFRFRE</sequence>
<dbReference type="SMART" id="SM00387">
    <property type="entry name" value="HATPase_c"/>
    <property type="match status" value="1"/>
</dbReference>
<dbReference type="Gene3D" id="3.30.450.20">
    <property type="entry name" value="PAS domain"/>
    <property type="match status" value="1"/>
</dbReference>
<gene>
    <name evidence="8" type="ORF">KHC33_03370</name>
</gene>
<dbReference type="PROSITE" id="PS50109">
    <property type="entry name" value="HIS_KIN"/>
    <property type="match status" value="1"/>
</dbReference>
<feature type="domain" description="Histidine kinase" evidence="7">
    <location>
        <begin position="271"/>
        <end position="369"/>
    </location>
</feature>
<evidence type="ECO:0000256" key="1">
    <source>
        <dbReference type="ARBA" id="ARBA00022553"/>
    </source>
</evidence>
<dbReference type="EMBL" id="CP075546">
    <property type="protein sequence ID" value="QVV89576.1"/>
    <property type="molecule type" value="Genomic_DNA"/>
</dbReference>
<keyword evidence="6" id="KW-0902">Two-component regulatory system</keyword>
<dbReference type="RefSeq" id="WP_214420368.1">
    <property type="nucleotide sequence ID" value="NZ_CP075546.1"/>
</dbReference>
<protein>
    <submittedName>
        <fullName evidence="8">PAS domain-containing sensor histidine kinase</fullName>
    </submittedName>
</protein>
<dbReference type="InterPro" id="IPR004358">
    <property type="entry name" value="Sig_transdc_His_kin-like_C"/>
</dbReference>
<evidence type="ECO:0000259" key="7">
    <source>
        <dbReference type="PROSITE" id="PS50109"/>
    </source>
</evidence>
<dbReference type="CDD" id="cd00075">
    <property type="entry name" value="HATPase"/>
    <property type="match status" value="1"/>
</dbReference>
<dbReference type="PANTHER" id="PTHR43065">
    <property type="entry name" value="SENSOR HISTIDINE KINASE"/>
    <property type="match status" value="1"/>
</dbReference>
<dbReference type="GO" id="GO:0006355">
    <property type="term" value="P:regulation of DNA-templated transcription"/>
    <property type="evidence" value="ECO:0007669"/>
    <property type="project" value="InterPro"/>
</dbReference>
<dbReference type="InterPro" id="IPR013767">
    <property type="entry name" value="PAS_fold"/>
</dbReference>
<keyword evidence="2" id="KW-0808">Transferase</keyword>
<keyword evidence="9" id="KW-1185">Reference proteome</keyword>
<organism evidence="8 9">
    <name type="scientific">Methanospirillum purgamenti</name>
    <dbReference type="NCBI Taxonomy" id="2834276"/>
    <lineage>
        <taxon>Archaea</taxon>
        <taxon>Methanobacteriati</taxon>
        <taxon>Methanobacteriota</taxon>
        <taxon>Stenosarchaea group</taxon>
        <taxon>Methanomicrobia</taxon>
        <taxon>Methanomicrobiales</taxon>
        <taxon>Methanospirillaceae</taxon>
        <taxon>Methanospirillum</taxon>
    </lineage>
</organism>
<dbReference type="Proteomes" id="UP000680656">
    <property type="component" value="Chromosome"/>
</dbReference>
<dbReference type="SUPFAM" id="SSF55785">
    <property type="entry name" value="PYP-like sensor domain (PAS domain)"/>
    <property type="match status" value="1"/>
</dbReference>
<dbReference type="Pfam" id="PF02518">
    <property type="entry name" value="HATPase_c"/>
    <property type="match status" value="1"/>
</dbReference>
<dbReference type="KEGG" id="mrtj:KHC33_03370"/>
<proteinExistence type="predicted"/>
<reference evidence="8 9" key="1">
    <citation type="submission" date="2021-05" db="EMBL/GenBank/DDBJ databases">
        <title>A novel Methanospirillum isolate from a pyrite-forming mixed culture.</title>
        <authorList>
            <person name="Bunk B."/>
            <person name="Sproer C."/>
            <person name="Spring S."/>
            <person name="Pester M."/>
        </authorList>
    </citation>
    <scope>NUCLEOTIDE SEQUENCE [LARGE SCALE GENOMIC DNA]</scope>
    <source>
        <strain evidence="8 9">J.3.6.1-F.2.7.3</strain>
    </source>
</reference>
<evidence type="ECO:0000256" key="2">
    <source>
        <dbReference type="ARBA" id="ARBA00022679"/>
    </source>
</evidence>
<dbReference type="AlphaFoldDB" id="A0A8E7B1Y8"/>
<evidence type="ECO:0000256" key="4">
    <source>
        <dbReference type="ARBA" id="ARBA00022777"/>
    </source>
</evidence>
<dbReference type="InterPro" id="IPR035965">
    <property type="entry name" value="PAS-like_dom_sf"/>
</dbReference>